<evidence type="ECO:0000256" key="1">
    <source>
        <dbReference type="ARBA" id="ARBA00023284"/>
    </source>
</evidence>
<gene>
    <name evidence="3" type="ORF">PVAG01_02372</name>
</gene>
<name>A0ABR4PQF3_9HELO</name>
<proteinExistence type="predicted"/>
<feature type="compositionally biased region" description="Basic and acidic residues" evidence="2">
    <location>
        <begin position="232"/>
        <end position="247"/>
    </location>
</feature>
<feature type="compositionally biased region" description="Gly residues" evidence="2">
    <location>
        <begin position="259"/>
        <end position="269"/>
    </location>
</feature>
<feature type="compositionally biased region" description="Gly residues" evidence="2">
    <location>
        <begin position="221"/>
        <end position="231"/>
    </location>
</feature>
<keyword evidence="1" id="KW-0676">Redox-active center</keyword>
<keyword evidence="4" id="KW-1185">Reference proteome</keyword>
<dbReference type="Pfam" id="PF10262">
    <property type="entry name" value="Rdx"/>
    <property type="match status" value="1"/>
</dbReference>
<feature type="region of interest" description="Disordered" evidence="2">
    <location>
        <begin position="134"/>
        <end position="186"/>
    </location>
</feature>
<accession>A0ABR4PQF3</accession>
<dbReference type="InterPro" id="IPR036249">
    <property type="entry name" value="Thioredoxin-like_sf"/>
</dbReference>
<sequence length="281" mass="29438">MASSISETEISSGPGLAAGGAVTATATAEAESIILPRVTIQFCTQCKWMLRAAYYAQELLSTFSTSIGEVALQPSSGGTFLVHLYHAAPNTNIESPTAPVATKHLIWDRKAQSGFPETKELKRLIRDIIQPDRDLGHVDRHSKGATDSKKHDLQPQSSHEARSGSESDKKRQAQSVSTGASDGQHMMPLETEAVMAGVPIPKALPHLNEQGGQNSSQSGSQGHGVGQGEGGGHAEDQDAAKNLDNEARYYGAEMNGYVANGGGGGGGESGVCKPGDDCWEG</sequence>
<dbReference type="InterPro" id="IPR011893">
    <property type="entry name" value="Selenoprotein_Rdx-typ"/>
</dbReference>
<protein>
    <submittedName>
        <fullName evidence="3">Uncharacterized protein</fullName>
    </submittedName>
</protein>
<dbReference type="EMBL" id="JBFCZG010000002">
    <property type="protein sequence ID" value="KAL3425581.1"/>
    <property type="molecule type" value="Genomic_DNA"/>
</dbReference>
<feature type="compositionally biased region" description="Low complexity" evidence="2">
    <location>
        <begin position="208"/>
        <end position="220"/>
    </location>
</feature>
<dbReference type="Gene3D" id="3.40.30.10">
    <property type="entry name" value="Glutaredoxin"/>
    <property type="match status" value="1"/>
</dbReference>
<comment type="caution">
    <text evidence="3">The sequence shown here is derived from an EMBL/GenBank/DDBJ whole genome shotgun (WGS) entry which is preliminary data.</text>
</comment>
<dbReference type="Proteomes" id="UP001629113">
    <property type="component" value="Unassembled WGS sequence"/>
</dbReference>
<dbReference type="SUPFAM" id="SSF52833">
    <property type="entry name" value="Thioredoxin-like"/>
    <property type="match status" value="1"/>
</dbReference>
<reference evidence="3 4" key="1">
    <citation type="submission" date="2024-06" db="EMBL/GenBank/DDBJ databases">
        <title>Complete genome of Phlyctema vagabunda strain 19-DSS-EL-015.</title>
        <authorList>
            <person name="Fiorenzani C."/>
        </authorList>
    </citation>
    <scope>NUCLEOTIDE SEQUENCE [LARGE SCALE GENOMIC DNA]</scope>
    <source>
        <strain evidence="3 4">19-DSS-EL-015</strain>
    </source>
</reference>
<evidence type="ECO:0000313" key="4">
    <source>
        <dbReference type="Proteomes" id="UP001629113"/>
    </source>
</evidence>
<evidence type="ECO:0000256" key="2">
    <source>
        <dbReference type="SAM" id="MobiDB-lite"/>
    </source>
</evidence>
<feature type="compositionally biased region" description="Basic and acidic residues" evidence="2">
    <location>
        <begin position="134"/>
        <end position="171"/>
    </location>
</feature>
<dbReference type="PANTHER" id="PTHR36417">
    <property type="entry name" value="SELENOPROTEIN DOMAIN PROTEIN (AFU_ORTHOLOGUE AFUA_1G05220)"/>
    <property type="match status" value="1"/>
</dbReference>
<organism evidence="3 4">
    <name type="scientific">Phlyctema vagabunda</name>
    <dbReference type="NCBI Taxonomy" id="108571"/>
    <lineage>
        <taxon>Eukaryota</taxon>
        <taxon>Fungi</taxon>
        <taxon>Dikarya</taxon>
        <taxon>Ascomycota</taxon>
        <taxon>Pezizomycotina</taxon>
        <taxon>Leotiomycetes</taxon>
        <taxon>Helotiales</taxon>
        <taxon>Dermateaceae</taxon>
        <taxon>Phlyctema</taxon>
    </lineage>
</organism>
<dbReference type="PANTHER" id="PTHR36417:SF2">
    <property type="entry name" value="SELENOPROTEIN DOMAIN PROTEIN (AFU_ORTHOLOGUE AFUA_1G05220)"/>
    <property type="match status" value="1"/>
</dbReference>
<dbReference type="NCBIfam" id="TIGR02174">
    <property type="entry name" value="CXXU_selWTH"/>
    <property type="match status" value="1"/>
</dbReference>
<evidence type="ECO:0000313" key="3">
    <source>
        <dbReference type="EMBL" id="KAL3425581.1"/>
    </source>
</evidence>
<feature type="region of interest" description="Disordered" evidence="2">
    <location>
        <begin position="203"/>
        <end position="281"/>
    </location>
</feature>